<reference evidence="2 3" key="1">
    <citation type="submission" date="2015-02" db="EMBL/GenBank/DDBJ databases">
        <title>Nostoc linckia genome annotation.</title>
        <authorList>
            <person name="Zhou Z."/>
        </authorList>
    </citation>
    <scope>NUCLEOTIDE SEQUENCE [LARGE SCALE GENOMIC DNA]</scope>
    <source>
        <strain evidence="3">z8</strain>
    </source>
</reference>
<gene>
    <name evidence="2" type="ORF">VF08_03000</name>
</gene>
<organism evidence="2 3">
    <name type="scientific">Nostoc linckia z8</name>
    <dbReference type="NCBI Taxonomy" id="1628746"/>
    <lineage>
        <taxon>Bacteria</taxon>
        <taxon>Bacillati</taxon>
        <taxon>Cyanobacteriota</taxon>
        <taxon>Cyanophyceae</taxon>
        <taxon>Nostocales</taxon>
        <taxon>Nostocaceae</taxon>
        <taxon>Nostoc</taxon>
    </lineage>
</organism>
<sequence length="334" mass="37353">MSFLQELLLTEDKYGFSVGQDNRHDSDPVRPGYTWVNDRTVKGGGYFRKGEAKKDPPKVFQRKSQHSPEPEGPGISISEDLLEVDSEQEGRVRGALISLMDENITRAIDSIKQVHSLSGLPEFDIDLYRNPQRPQESGGMRIAGRGLNPDGSAKIAFQDMRLNLATPERLLQNRVPIADVKTFLKLTVIHEMGHTVDLTLLGTRKDRFASAAIDTTDNNLPNSADPELANLMTTLNNSQGAEKIRRGTANDPNLREYGDYLLSNNELFARAYTQYVATKSGDRTLQDNIQNFGISANRPARDTPLGHGHWDEEEFNSTILPEFDRIFANKGLLK</sequence>
<feature type="compositionally biased region" description="Basic and acidic residues" evidence="1">
    <location>
        <begin position="48"/>
        <end position="57"/>
    </location>
</feature>
<accession>A0A9Q5ZFY0</accession>
<dbReference type="AlphaFoldDB" id="A0A9Q5ZFY0"/>
<name>A0A9Q5ZFY0_NOSLI</name>
<proteinExistence type="predicted"/>
<feature type="region of interest" description="Disordered" evidence="1">
    <location>
        <begin position="45"/>
        <end position="79"/>
    </location>
</feature>
<comment type="caution">
    <text evidence="2">The sequence shown here is derived from an EMBL/GenBank/DDBJ whole genome shotgun (WGS) entry which is preliminary data.</text>
</comment>
<evidence type="ECO:0000256" key="1">
    <source>
        <dbReference type="SAM" id="MobiDB-lite"/>
    </source>
</evidence>
<dbReference type="GeneID" id="57094419"/>
<protein>
    <submittedName>
        <fullName evidence="2">Uncharacterized protein</fullName>
    </submittedName>
</protein>
<evidence type="ECO:0000313" key="2">
    <source>
        <dbReference type="EMBL" id="PHK06720.1"/>
    </source>
</evidence>
<dbReference type="Proteomes" id="UP000222310">
    <property type="component" value="Unassembled WGS sequence"/>
</dbReference>
<evidence type="ECO:0000313" key="3">
    <source>
        <dbReference type="Proteomes" id="UP000222310"/>
    </source>
</evidence>
<dbReference type="EMBL" id="LAHD01000005">
    <property type="protein sequence ID" value="PHK06720.1"/>
    <property type="molecule type" value="Genomic_DNA"/>
</dbReference>
<dbReference type="RefSeq" id="WP_099066501.1">
    <property type="nucleotide sequence ID" value="NZ_LAHD01000005.1"/>
</dbReference>